<dbReference type="SUPFAM" id="SSF52540">
    <property type="entry name" value="P-loop containing nucleoside triphosphate hydrolases"/>
    <property type="match status" value="1"/>
</dbReference>
<comment type="catalytic activity">
    <reaction evidence="3">
        <text>3'-dephospho-CoA + ATP = ADP + CoA + H(+)</text>
        <dbReference type="Rhea" id="RHEA:18245"/>
        <dbReference type="ChEBI" id="CHEBI:15378"/>
        <dbReference type="ChEBI" id="CHEBI:30616"/>
        <dbReference type="ChEBI" id="CHEBI:57287"/>
        <dbReference type="ChEBI" id="CHEBI:57328"/>
        <dbReference type="ChEBI" id="CHEBI:456216"/>
        <dbReference type="EC" id="2.7.1.24"/>
    </reaction>
</comment>
<dbReference type="GO" id="GO:0004140">
    <property type="term" value="F:dephospho-CoA kinase activity"/>
    <property type="evidence" value="ECO:0007669"/>
    <property type="project" value="UniProtKB-UniRule"/>
</dbReference>
<dbReference type="PANTHER" id="PTHR10695:SF46">
    <property type="entry name" value="BIFUNCTIONAL COENZYME A SYNTHASE-RELATED"/>
    <property type="match status" value="1"/>
</dbReference>
<dbReference type="InterPro" id="IPR001977">
    <property type="entry name" value="Depp_CoAkinase"/>
</dbReference>
<dbReference type="GO" id="GO:0005737">
    <property type="term" value="C:cytoplasm"/>
    <property type="evidence" value="ECO:0007669"/>
    <property type="project" value="UniProtKB-SubCell"/>
</dbReference>
<dbReference type="RefSeq" id="WP_079547181.1">
    <property type="nucleotide sequence ID" value="NZ_CP117826.1"/>
</dbReference>
<dbReference type="GO" id="GO:0005524">
    <property type="term" value="F:ATP binding"/>
    <property type="evidence" value="ECO:0007669"/>
    <property type="project" value="UniProtKB-UniRule"/>
</dbReference>
<evidence type="ECO:0000256" key="3">
    <source>
        <dbReference type="HAMAP-Rule" id="MF_00376"/>
    </source>
</evidence>
<dbReference type="HAMAP" id="MF_00376">
    <property type="entry name" value="Dephospho_CoA_kinase"/>
    <property type="match status" value="1"/>
</dbReference>
<accession>A0AAU8AA51</accession>
<dbReference type="PANTHER" id="PTHR10695">
    <property type="entry name" value="DEPHOSPHO-COA KINASE-RELATED"/>
    <property type="match status" value="1"/>
</dbReference>
<keyword evidence="3" id="KW-0963">Cytoplasm</keyword>
<sequence>MKRTIGLTGNSGAGKSTAAEYMRQLGAEIIDADQISRDLCRPGQKGYLAVRETFGPDFFLKDGTLDRRKLGARVFAEPDALMRLNAILHPMILDEVRCRKAASKKEIVVIDCALLTDTGLDRDVDEIWLIRAGDAQKLERIRARDGIDGEHAKNRLKSQTAEKEMLDRADVVLVNDGTPEQLKKQIEVHFYGKSRV</sequence>
<keyword evidence="3" id="KW-0173">Coenzyme A biosynthesis</keyword>
<dbReference type="GO" id="GO:0015937">
    <property type="term" value="P:coenzyme A biosynthetic process"/>
    <property type="evidence" value="ECO:0007669"/>
    <property type="project" value="UniProtKB-UniRule"/>
</dbReference>
<organism evidence="5">
    <name type="scientific">Christensenella massiliensis</name>
    <dbReference type="NCBI Taxonomy" id="1805714"/>
    <lineage>
        <taxon>Bacteria</taxon>
        <taxon>Bacillati</taxon>
        <taxon>Bacillota</taxon>
        <taxon>Clostridia</taxon>
        <taxon>Christensenellales</taxon>
        <taxon>Christensenellaceae</taxon>
        <taxon>Christensenella</taxon>
    </lineage>
</organism>
<feature type="binding site" evidence="3">
    <location>
        <begin position="12"/>
        <end position="17"/>
    </location>
    <ligand>
        <name>ATP</name>
        <dbReference type="ChEBI" id="CHEBI:30616"/>
    </ligand>
</feature>
<protein>
    <recommendedName>
        <fullName evidence="3 4">Dephospho-CoA kinase</fullName>
        <ecNumber evidence="3 4">2.7.1.24</ecNumber>
    </recommendedName>
    <alternativeName>
        <fullName evidence="3">Dephosphocoenzyme A kinase</fullName>
    </alternativeName>
</protein>
<dbReference type="InterPro" id="IPR027417">
    <property type="entry name" value="P-loop_NTPase"/>
</dbReference>
<name>A0AAU8AA51_9FIRM</name>
<keyword evidence="3 5" id="KW-0808">Transferase</keyword>
<dbReference type="EC" id="2.7.1.24" evidence="3 4"/>
<keyword evidence="2 3" id="KW-0067">ATP-binding</keyword>
<reference evidence="5" key="1">
    <citation type="submission" date="2023-02" db="EMBL/GenBank/DDBJ databases">
        <title>Gut commensal Christensenella minuta modulates host metabolism via a new class of secondary bile acids.</title>
        <authorList>
            <person name="Liu C."/>
        </authorList>
    </citation>
    <scope>NUCLEOTIDE SEQUENCE</scope>
    <source>
        <strain evidence="5">CA70</strain>
    </source>
</reference>
<comment type="similarity">
    <text evidence="3">Belongs to the CoaE family.</text>
</comment>
<dbReference type="CDD" id="cd02022">
    <property type="entry name" value="DPCK"/>
    <property type="match status" value="1"/>
</dbReference>
<comment type="pathway">
    <text evidence="3">Cofactor biosynthesis; coenzyme A biosynthesis; CoA from (R)-pantothenate: step 5/5.</text>
</comment>
<evidence type="ECO:0000313" key="5">
    <source>
        <dbReference type="EMBL" id="XCC63009.1"/>
    </source>
</evidence>
<dbReference type="AlphaFoldDB" id="A0AAU8AA51"/>
<evidence type="ECO:0000256" key="2">
    <source>
        <dbReference type="ARBA" id="ARBA00022840"/>
    </source>
</evidence>
<dbReference type="Pfam" id="PF01121">
    <property type="entry name" value="CoaE"/>
    <property type="match status" value="1"/>
</dbReference>
<keyword evidence="1 3" id="KW-0547">Nucleotide-binding</keyword>
<dbReference type="EMBL" id="CP117826">
    <property type="protein sequence ID" value="XCC63009.1"/>
    <property type="molecule type" value="Genomic_DNA"/>
</dbReference>
<proteinExistence type="inferred from homology"/>
<dbReference type="NCBIfam" id="TIGR00152">
    <property type="entry name" value="dephospho-CoA kinase"/>
    <property type="match status" value="1"/>
</dbReference>
<gene>
    <name evidence="3 5" type="primary">coaE</name>
    <name evidence="5" type="ORF">PUP29_03585</name>
</gene>
<dbReference type="Gene3D" id="3.40.50.300">
    <property type="entry name" value="P-loop containing nucleotide triphosphate hydrolases"/>
    <property type="match status" value="1"/>
</dbReference>
<dbReference type="PROSITE" id="PS51219">
    <property type="entry name" value="DPCK"/>
    <property type="match status" value="1"/>
</dbReference>
<evidence type="ECO:0000256" key="1">
    <source>
        <dbReference type="ARBA" id="ARBA00022741"/>
    </source>
</evidence>
<comment type="subcellular location">
    <subcellularLocation>
        <location evidence="3">Cytoplasm</location>
    </subcellularLocation>
</comment>
<evidence type="ECO:0000256" key="4">
    <source>
        <dbReference type="NCBIfam" id="TIGR00152"/>
    </source>
</evidence>
<keyword evidence="3 5" id="KW-0418">Kinase</keyword>
<comment type="function">
    <text evidence="3">Catalyzes the phosphorylation of the 3'-hydroxyl group of dephosphocoenzyme A to form coenzyme A.</text>
</comment>